<comment type="subcellular location">
    <subcellularLocation>
        <location evidence="1">Periplasm</location>
    </subcellularLocation>
</comment>
<evidence type="ECO:0000256" key="3">
    <source>
        <dbReference type="ARBA" id="ARBA00022729"/>
    </source>
</evidence>
<comment type="caution">
    <text evidence="4">The sequence shown here is derived from an EMBL/GenBank/DDBJ whole genome shotgun (WGS) entry which is preliminary data.</text>
</comment>
<reference evidence="4 5" key="1">
    <citation type="submission" date="2019-04" db="EMBL/GenBank/DDBJ databases">
        <title>Geobacter ruber sp. nov., ferric-reducing bacteria isolated from paddy soil.</title>
        <authorList>
            <person name="Xu Z."/>
            <person name="Masuda Y."/>
            <person name="Itoh H."/>
            <person name="Senoo K."/>
        </authorList>
    </citation>
    <scope>NUCLEOTIDE SEQUENCE [LARGE SCALE GENOMIC DNA]</scope>
    <source>
        <strain evidence="4 5">Red88</strain>
    </source>
</reference>
<name>A0A5A9XNL0_9BACT</name>
<dbReference type="GO" id="GO:0042597">
    <property type="term" value="C:periplasmic space"/>
    <property type="evidence" value="ECO:0007669"/>
    <property type="project" value="UniProtKB-SubCell"/>
</dbReference>
<dbReference type="Proteomes" id="UP000324298">
    <property type="component" value="Unassembled WGS sequence"/>
</dbReference>
<evidence type="ECO:0000256" key="2">
    <source>
        <dbReference type="ARBA" id="ARBA00010742"/>
    </source>
</evidence>
<evidence type="ECO:0000313" key="5">
    <source>
        <dbReference type="Proteomes" id="UP000324298"/>
    </source>
</evidence>
<dbReference type="AlphaFoldDB" id="A0A5A9XNL0"/>
<dbReference type="SUPFAM" id="SSF53850">
    <property type="entry name" value="Periplasmic binding protein-like II"/>
    <property type="match status" value="1"/>
</dbReference>
<dbReference type="PANTHER" id="PTHR30024">
    <property type="entry name" value="ALIPHATIC SULFONATES-BINDING PROTEIN-RELATED"/>
    <property type="match status" value="1"/>
</dbReference>
<dbReference type="Pfam" id="PF13379">
    <property type="entry name" value="NMT1_2"/>
    <property type="match status" value="1"/>
</dbReference>
<dbReference type="OrthoDB" id="9802556at2"/>
<sequence>MAGAENGTRLPMRHISVVRIMVCAWLCLPWLFGMAGCSREAPAPLQVATNVWPGYEPLYLARSLGYYPDSAVRFHEMTTSTDVLKAFRNHAVDVAALTLDEALLLVRDGIDVRILLVADISHGADAIMARPAIKTIRDLKGKRVGVESMALGAYVLTRALDQAGLPPRDVTIVPVPVQEHEHAYSAGEIDAVVTFEPARTRLVALGAHSIFDSRRIPNEVIDVVVVCADMLQSRPGQVKTLEEGWFKALEYLRTNPADAARLMGKREGLTAAQFKATLDGIVIPDRDENKRLLSGALLPPAQRLADVMLRGNLLDRPVDPARLVVRRP</sequence>
<protein>
    <submittedName>
        <fullName evidence="4">Uncharacterized protein</fullName>
    </submittedName>
</protein>
<dbReference type="EMBL" id="SRSD01000002">
    <property type="protein sequence ID" value="KAA0894183.1"/>
    <property type="molecule type" value="Genomic_DNA"/>
</dbReference>
<keyword evidence="3" id="KW-0732">Signal</keyword>
<gene>
    <name evidence="4" type="ORF">ET418_04300</name>
</gene>
<evidence type="ECO:0000256" key="1">
    <source>
        <dbReference type="ARBA" id="ARBA00004418"/>
    </source>
</evidence>
<dbReference type="PANTHER" id="PTHR30024:SF47">
    <property type="entry name" value="TAURINE-BINDING PERIPLASMIC PROTEIN"/>
    <property type="match status" value="1"/>
</dbReference>
<dbReference type="Gene3D" id="3.40.190.10">
    <property type="entry name" value="Periplasmic binding protein-like II"/>
    <property type="match status" value="2"/>
</dbReference>
<accession>A0A5A9XNL0</accession>
<organism evidence="4 5">
    <name type="scientific">Oryzomonas rubra</name>
    <dbReference type="NCBI Taxonomy" id="2509454"/>
    <lineage>
        <taxon>Bacteria</taxon>
        <taxon>Pseudomonadati</taxon>
        <taxon>Thermodesulfobacteriota</taxon>
        <taxon>Desulfuromonadia</taxon>
        <taxon>Geobacterales</taxon>
        <taxon>Geobacteraceae</taxon>
        <taxon>Oryzomonas</taxon>
    </lineage>
</organism>
<keyword evidence="5" id="KW-1185">Reference proteome</keyword>
<comment type="similarity">
    <text evidence="2">Belongs to the bacterial solute-binding protein SsuA/TauA family.</text>
</comment>
<evidence type="ECO:0000313" key="4">
    <source>
        <dbReference type="EMBL" id="KAA0894183.1"/>
    </source>
</evidence>
<proteinExistence type="inferred from homology"/>